<name>A0A450S7L5_9GAMM</name>
<evidence type="ECO:0000313" key="2">
    <source>
        <dbReference type="EMBL" id="VFJ47868.1"/>
    </source>
</evidence>
<sequence length="286" mass="33055">MFWDKIDAVYIINLQHRKDRWDSIMERLSGFVPASKIQRIDAILGVELPGYGKPPWFRKRTGNNALHRAGAAGAVLSHKKALEQARQMGHSNVLILEDDAGFNDHLLGNRGNLIADFITENQWDILYLGFIEGQREVARVCGDADTGFIERTCGLLTGHAYLVNSTAYDKFLKNLPDEHNVWSWIAFHWAIDVWLRNWFAPFNKVYRCYPCVVDQAVNISDIEGGVQDWYSGTEPEWILYENEKRLERKIAFLKIINPIYYTRKGGKRWLGARFLGYLPKKPPKRK</sequence>
<dbReference type="Pfam" id="PF01755">
    <property type="entry name" value="Glyco_transf_25"/>
    <property type="match status" value="1"/>
</dbReference>
<protein>
    <submittedName>
        <fullName evidence="2">Glycosyltransferase involved in LPS biosynthesis, GR25 family</fullName>
    </submittedName>
</protein>
<reference evidence="2" key="1">
    <citation type="submission" date="2019-02" db="EMBL/GenBank/DDBJ databases">
        <authorList>
            <person name="Gruber-Vodicka R. H."/>
            <person name="Seah K. B. B."/>
        </authorList>
    </citation>
    <scope>NUCLEOTIDE SEQUENCE</scope>
    <source>
        <strain evidence="2">BECK_BZ106</strain>
    </source>
</reference>
<evidence type="ECO:0000259" key="1">
    <source>
        <dbReference type="Pfam" id="PF01755"/>
    </source>
</evidence>
<dbReference type="EMBL" id="CAADFD010000003">
    <property type="protein sequence ID" value="VFJ47868.1"/>
    <property type="molecule type" value="Genomic_DNA"/>
</dbReference>
<gene>
    <name evidence="2" type="ORF">BECKFW1821B_GA0114236_100337</name>
</gene>
<dbReference type="InterPro" id="IPR002654">
    <property type="entry name" value="Glyco_trans_25"/>
</dbReference>
<keyword evidence="2" id="KW-0808">Transferase</keyword>
<proteinExistence type="predicted"/>
<feature type="domain" description="Glycosyl transferase family 25" evidence="1">
    <location>
        <begin position="8"/>
        <end position="111"/>
    </location>
</feature>
<dbReference type="AlphaFoldDB" id="A0A450S7L5"/>
<dbReference type="GO" id="GO:0016740">
    <property type="term" value="F:transferase activity"/>
    <property type="evidence" value="ECO:0007669"/>
    <property type="project" value="UniProtKB-KW"/>
</dbReference>
<accession>A0A450S7L5</accession>
<organism evidence="2">
    <name type="scientific">Candidatus Kentrum sp. FW</name>
    <dbReference type="NCBI Taxonomy" id="2126338"/>
    <lineage>
        <taxon>Bacteria</taxon>
        <taxon>Pseudomonadati</taxon>
        <taxon>Pseudomonadota</taxon>
        <taxon>Gammaproteobacteria</taxon>
        <taxon>Candidatus Kentrum</taxon>
    </lineage>
</organism>